<dbReference type="Proteomes" id="UP000319576">
    <property type="component" value="Chromosome"/>
</dbReference>
<dbReference type="EMBL" id="CP036273">
    <property type="protein sequence ID" value="QDU18664.1"/>
    <property type="molecule type" value="Genomic_DNA"/>
</dbReference>
<evidence type="ECO:0000256" key="1">
    <source>
        <dbReference type="SAM" id="Phobius"/>
    </source>
</evidence>
<keyword evidence="1" id="KW-0472">Membrane</keyword>
<name>A0A517XMD2_9BACT</name>
<dbReference type="KEGG" id="uli:ETAA1_05570"/>
<sequence length="180" mass="18461">MDTFYLFCAGLGGTVILLQLAAGLLGFGADHDTDHDTGADHDHDGNSFFGMLSVRTAAAALTFFGLGGLTARYYGADEALATVVAAAAAVAAFYAVAFLVRSLSGLKADGTARIERAVGRTGSVYLRVPGTRSGHGKVQVAVQNRTVEYQAVTAGPDLPTGAPVRVVAVLTADTVEVEAV</sequence>
<feature type="transmembrane region" description="Helical" evidence="1">
    <location>
        <begin position="47"/>
        <end position="67"/>
    </location>
</feature>
<proteinExistence type="predicted"/>
<dbReference type="AlphaFoldDB" id="A0A517XMD2"/>
<evidence type="ECO:0008006" key="4">
    <source>
        <dbReference type="Google" id="ProtNLM"/>
    </source>
</evidence>
<keyword evidence="1" id="KW-0812">Transmembrane</keyword>
<dbReference type="OrthoDB" id="289477at2"/>
<organism evidence="2 3">
    <name type="scientific">Urbifossiella limnaea</name>
    <dbReference type="NCBI Taxonomy" id="2528023"/>
    <lineage>
        <taxon>Bacteria</taxon>
        <taxon>Pseudomonadati</taxon>
        <taxon>Planctomycetota</taxon>
        <taxon>Planctomycetia</taxon>
        <taxon>Gemmatales</taxon>
        <taxon>Gemmataceae</taxon>
        <taxon>Urbifossiella</taxon>
    </lineage>
</organism>
<gene>
    <name evidence="2" type="ORF">ETAA1_05570</name>
</gene>
<dbReference type="RefSeq" id="WP_145234105.1">
    <property type="nucleotide sequence ID" value="NZ_CP036273.1"/>
</dbReference>
<dbReference type="Gene3D" id="2.40.50.140">
    <property type="entry name" value="Nucleic acid-binding proteins"/>
    <property type="match status" value="1"/>
</dbReference>
<keyword evidence="1" id="KW-1133">Transmembrane helix</keyword>
<evidence type="ECO:0000313" key="2">
    <source>
        <dbReference type="EMBL" id="QDU18664.1"/>
    </source>
</evidence>
<protein>
    <recommendedName>
        <fullName evidence="4">NfeD-like C-terminal domain-containing protein</fullName>
    </recommendedName>
</protein>
<feature type="transmembrane region" description="Helical" evidence="1">
    <location>
        <begin position="79"/>
        <end position="100"/>
    </location>
</feature>
<keyword evidence="3" id="KW-1185">Reference proteome</keyword>
<accession>A0A517XMD2</accession>
<reference evidence="2 3" key="1">
    <citation type="submission" date="2019-02" db="EMBL/GenBank/DDBJ databases">
        <title>Deep-cultivation of Planctomycetes and their phenomic and genomic characterization uncovers novel biology.</title>
        <authorList>
            <person name="Wiegand S."/>
            <person name="Jogler M."/>
            <person name="Boedeker C."/>
            <person name="Pinto D."/>
            <person name="Vollmers J."/>
            <person name="Rivas-Marin E."/>
            <person name="Kohn T."/>
            <person name="Peeters S.H."/>
            <person name="Heuer A."/>
            <person name="Rast P."/>
            <person name="Oberbeckmann S."/>
            <person name="Bunk B."/>
            <person name="Jeske O."/>
            <person name="Meyerdierks A."/>
            <person name="Storesund J.E."/>
            <person name="Kallscheuer N."/>
            <person name="Luecker S."/>
            <person name="Lage O.M."/>
            <person name="Pohl T."/>
            <person name="Merkel B.J."/>
            <person name="Hornburger P."/>
            <person name="Mueller R.-W."/>
            <person name="Bruemmer F."/>
            <person name="Labrenz M."/>
            <person name="Spormann A.M."/>
            <person name="Op den Camp H."/>
            <person name="Overmann J."/>
            <person name="Amann R."/>
            <person name="Jetten M.S.M."/>
            <person name="Mascher T."/>
            <person name="Medema M.H."/>
            <person name="Devos D.P."/>
            <person name="Kaster A.-K."/>
            <person name="Ovreas L."/>
            <person name="Rohde M."/>
            <person name="Galperin M.Y."/>
            <person name="Jogler C."/>
        </authorList>
    </citation>
    <scope>NUCLEOTIDE SEQUENCE [LARGE SCALE GENOMIC DNA]</scope>
    <source>
        <strain evidence="2 3">ETA_A1</strain>
    </source>
</reference>
<evidence type="ECO:0000313" key="3">
    <source>
        <dbReference type="Proteomes" id="UP000319576"/>
    </source>
</evidence>
<dbReference type="InterPro" id="IPR012340">
    <property type="entry name" value="NA-bd_OB-fold"/>
</dbReference>